<organism evidence="2 3">
    <name type="scientific">Streptosporangium algeriense</name>
    <dbReference type="NCBI Taxonomy" id="1682748"/>
    <lineage>
        <taxon>Bacteria</taxon>
        <taxon>Bacillati</taxon>
        <taxon>Actinomycetota</taxon>
        <taxon>Actinomycetes</taxon>
        <taxon>Streptosporangiales</taxon>
        <taxon>Streptosporangiaceae</taxon>
        <taxon>Streptosporangium</taxon>
    </lineage>
</organism>
<reference evidence="3" key="1">
    <citation type="journal article" date="2019" name="Int. J. Syst. Evol. Microbiol.">
        <title>The Global Catalogue of Microorganisms (GCM) 10K type strain sequencing project: providing services to taxonomists for standard genome sequencing and annotation.</title>
        <authorList>
            <consortium name="The Broad Institute Genomics Platform"/>
            <consortium name="The Broad Institute Genome Sequencing Center for Infectious Disease"/>
            <person name="Wu L."/>
            <person name="Ma J."/>
        </authorList>
    </citation>
    <scope>NUCLEOTIDE SEQUENCE [LARGE SCALE GENOMIC DNA]</scope>
    <source>
        <strain evidence="3">CCUG 62974</strain>
    </source>
</reference>
<evidence type="ECO:0000256" key="1">
    <source>
        <dbReference type="SAM" id="Phobius"/>
    </source>
</evidence>
<feature type="transmembrane region" description="Helical" evidence="1">
    <location>
        <begin position="48"/>
        <end position="73"/>
    </location>
</feature>
<protein>
    <submittedName>
        <fullName evidence="2">DUF4184 family protein</fullName>
    </submittedName>
</protein>
<comment type="caution">
    <text evidence="2">The sequence shown here is derived from an EMBL/GenBank/DDBJ whole genome shotgun (WGS) entry which is preliminary data.</text>
</comment>
<gene>
    <name evidence="2" type="ORF">ACFQ08_06305</name>
</gene>
<keyword evidence="1" id="KW-1133">Transmembrane helix</keyword>
<name>A0ABW3DJU7_9ACTN</name>
<feature type="non-terminal residue" evidence="2">
    <location>
        <position position="86"/>
    </location>
</feature>
<keyword evidence="3" id="KW-1185">Reference proteome</keyword>
<sequence>MALAAGAMVPDLPYFVPYGLTDAIVPVSAPWSPLRDAGHTHRMQVDSLAFNLVLALVLAGVITACAAPARALLPQVLARRMGRRGR</sequence>
<accession>A0ABW3DJU7</accession>
<dbReference type="InterPro" id="IPR025238">
    <property type="entry name" value="DUF4184"/>
</dbReference>
<evidence type="ECO:0000313" key="2">
    <source>
        <dbReference type="EMBL" id="MFD0884160.1"/>
    </source>
</evidence>
<keyword evidence="1" id="KW-0812">Transmembrane</keyword>
<dbReference type="Proteomes" id="UP001597024">
    <property type="component" value="Unassembled WGS sequence"/>
</dbReference>
<dbReference type="EMBL" id="JBHTHX010000123">
    <property type="protein sequence ID" value="MFD0884160.1"/>
    <property type="molecule type" value="Genomic_DNA"/>
</dbReference>
<evidence type="ECO:0000313" key="3">
    <source>
        <dbReference type="Proteomes" id="UP001597024"/>
    </source>
</evidence>
<dbReference type="Pfam" id="PF13803">
    <property type="entry name" value="DUF4184"/>
    <property type="match status" value="1"/>
</dbReference>
<proteinExistence type="predicted"/>
<keyword evidence="1" id="KW-0472">Membrane</keyword>